<dbReference type="SUPFAM" id="SSF46785">
    <property type="entry name" value="Winged helix' DNA-binding domain"/>
    <property type="match status" value="1"/>
</dbReference>
<feature type="domain" description="Nudix hydrolase" evidence="3">
    <location>
        <begin position="9"/>
        <end position="147"/>
    </location>
</feature>
<dbReference type="GO" id="GO:0016787">
    <property type="term" value="F:hydrolase activity"/>
    <property type="evidence" value="ECO:0007669"/>
    <property type="project" value="UniProtKB-KW"/>
</dbReference>
<dbReference type="GO" id="GO:0016779">
    <property type="term" value="F:nucleotidyltransferase activity"/>
    <property type="evidence" value="ECO:0007669"/>
    <property type="project" value="UniProtKB-KW"/>
</dbReference>
<accession>A0A517SZC5</accession>
<dbReference type="Proteomes" id="UP000315003">
    <property type="component" value="Chromosome"/>
</dbReference>
<dbReference type="Gene3D" id="1.10.10.10">
    <property type="entry name" value="Winged helix-like DNA-binding domain superfamily/Winged helix DNA-binding domain"/>
    <property type="match status" value="1"/>
</dbReference>
<evidence type="ECO:0000259" key="3">
    <source>
        <dbReference type="PROSITE" id="PS51462"/>
    </source>
</evidence>
<dbReference type="PRINTS" id="PR00502">
    <property type="entry name" value="NUDIXFAMILY"/>
</dbReference>
<dbReference type="Gene3D" id="3.90.79.10">
    <property type="entry name" value="Nucleoside Triphosphate Pyrophosphohydrolase"/>
    <property type="match status" value="1"/>
</dbReference>
<evidence type="ECO:0000256" key="2">
    <source>
        <dbReference type="RuleBase" id="RU003476"/>
    </source>
</evidence>
<dbReference type="InterPro" id="IPR000086">
    <property type="entry name" value="NUDIX_hydrolase_dom"/>
</dbReference>
<dbReference type="InterPro" id="IPR020084">
    <property type="entry name" value="NUDIX_hydrolase_CS"/>
</dbReference>
<dbReference type="OrthoDB" id="9786141at2"/>
<dbReference type="Pfam" id="PF00293">
    <property type="entry name" value="NUDIX"/>
    <property type="match status" value="1"/>
</dbReference>
<organism evidence="4 5">
    <name type="scientific">Stieleria bergensis</name>
    <dbReference type="NCBI Taxonomy" id="2528025"/>
    <lineage>
        <taxon>Bacteria</taxon>
        <taxon>Pseudomonadati</taxon>
        <taxon>Planctomycetota</taxon>
        <taxon>Planctomycetia</taxon>
        <taxon>Pirellulales</taxon>
        <taxon>Pirellulaceae</taxon>
        <taxon>Stieleria</taxon>
    </lineage>
</organism>
<evidence type="ECO:0000313" key="4">
    <source>
        <dbReference type="EMBL" id="QDT61505.1"/>
    </source>
</evidence>
<keyword evidence="5" id="KW-1185">Reference proteome</keyword>
<dbReference type="SUPFAM" id="SSF55811">
    <property type="entry name" value="Nudix"/>
    <property type="match status" value="1"/>
</dbReference>
<keyword evidence="4" id="KW-0808">Transferase</keyword>
<dbReference type="InterPro" id="IPR054105">
    <property type="entry name" value="WHD_NrtR"/>
</dbReference>
<comment type="similarity">
    <text evidence="2">Belongs to the Nudix hydrolase family.</text>
</comment>
<dbReference type="InterPro" id="IPR036390">
    <property type="entry name" value="WH_DNA-bd_sf"/>
</dbReference>
<dbReference type="PROSITE" id="PS00893">
    <property type="entry name" value="NUDIX_BOX"/>
    <property type="match status" value="1"/>
</dbReference>
<dbReference type="InterPro" id="IPR020476">
    <property type="entry name" value="Nudix_hydrolase"/>
</dbReference>
<name>A0A517SZC5_9BACT</name>
<sequence>MNTSYQYPRPALTVDCVVFGIGASDAATRKLQVLLIQRDLPPFKNAWALPGGFVRINESLDQAAARELREETGLSKVYLEQFHTFGDPQRDPREHVVSVAHFALVNLFDHKVLAATDARDADWFDADQTPKLAFDHQLILTSAWQRLQQAVRQRPIGFELLPREFTLTQLQQLYEVILNQSLDKRNFRKKLLAMELLIDTQRKQTGVAHRAAKLYRFDRTKYQRLQKAGFHFEL</sequence>
<dbReference type="EMBL" id="CP036272">
    <property type="protein sequence ID" value="QDT61505.1"/>
    <property type="molecule type" value="Genomic_DNA"/>
</dbReference>
<dbReference type="Pfam" id="PF21906">
    <property type="entry name" value="WHD_NrtR"/>
    <property type="match status" value="1"/>
</dbReference>
<reference evidence="4 5" key="1">
    <citation type="submission" date="2019-02" db="EMBL/GenBank/DDBJ databases">
        <title>Deep-cultivation of Planctomycetes and their phenomic and genomic characterization uncovers novel biology.</title>
        <authorList>
            <person name="Wiegand S."/>
            <person name="Jogler M."/>
            <person name="Boedeker C."/>
            <person name="Pinto D."/>
            <person name="Vollmers J."/>
            <person name="Rivas-Marin E."/>
            <person name="Kohn T."/>
            <person name="Peeters S.H."/>
            <person name="Heuer A."/>
            <person name="Rast P."/>
            <person name="Oberbeckmann S."/>
            <person name="Bunk B."/>
            <person name="Jeske O."/>
            <person name="Meyerdierks A."/>
            <person name="Storesund J.E."/>
            <person name="Kallscheuer N."/>
            <person name="Luecker S."/>
            <person name="Lage O.M."/>
            <person name="Pohl T."/>
            <person name="Merkel B.J."/>
            <person name="Hornburger P."/>
            <person name="Mueller R.-W."/>
            <person name="Bruemmer F."/>
            <person name="Labrenz M."/>
            <person name="Spormann A.M."/>
            <person name="Op den Camp H."/>
            <person name="Overmann J."/>
            <person name="Amann R."/>
            <person name="Jetten M.S.M."/>
            <person name="Mascher T."/>
            <person name="Medema M.H."/>
            <person name="Devos D.P."/>
            <person name="Kaster A.-K."/>
            <person name="Ovreas L."/>
            <person name="Rohde M."/>
            <person name="Galperin M.Y."/>
            <person name="Jogler C."/>
        </authorList>
    </citation>
    <scope>NUCLEOTIDE SEQUENCE [LARGE SCALE GENOMIC DNA]</scope>
    <source>
        <strain evidence="4 5">SV_7m_r</strain>
    </source>
</reference>
<keyword evidence="1 2" id="KW-0378">Hydrolase</keyword>
<dbReference type="InterPro" id="IPR015797">
    <property type="entry name" value="NUDIX_hydrolase-like_dom_sf"/>
</dbReference>
<evidence type="ECO:0000313" key="5">
    <source>
        <dbReference type="Proteomes" id="UP000315003"/>
    </source>
</evidence>
<dbReference type="AlphaFoldDB" id="A0A517SZC5"/>
<protein>
    <submittedName>
        <fullName evidence="4">Bifunctional NMN adenylyltransferase/Nudix hydrolase</fullName>
    </submittedName>
</protein>
<gene>
    <name evidence="4" type="ORF">SV7mr_40420</name>
</gene>
<dbReference type="PROSITE" id="PS51462">
    <property type="entry name" value="NUDIX"/>
    <property type="match status" value="1"/>
</dbReference>
<proteinExistence type="inferred from homology"/>
<dbReference type="PANTHER" id="PTHR43736:SF4">
    <property type="entry name" value="SLR1690 PROTEIN"/>
    <property type="match status" value="1"/>
</dbReference>
<dbReference type="CDD" id="cd18873">
    <property type="entry name" value="NUDIX_NadM_like"/>
    <property type="match status" value="1"/>
</dbReference>
<dbReference type="InterPro" id="IPR036388">
    <property type="entry name" value="WH-like_DNA-bd_sf"/>
</dbReference>
<keyword evidence="4" id="KW-0548">Nucleotidyltransferase</keyword>
<dbReference type="PANTHER" id="PTHR43736">
    <property type="entry name" value="ADP-RIBOSE PYROPHOSPHATASE"/>
    <property type="match status" value="1"/>
</dbReference>
<dbReference type="RefSeq" id="WP_145275626.1">
    <property type="nucleotide sequence ID" value="NZ_CP036272.1"/>
</dbReference>
<evidence type="ECO:0000256" key="1">
    <source>
        <dbReference type="ARBA" id="ARBA00022801"/>
    </source>
</evidence>